<dbReference type="Proteomes" id="UP000233748">
    <property type="component" value="Unassembled WGS sequence"/>
</dbReference>
<evidence type="ECO:0000313" key="12">
    <source>
        <dbReference type="Proteomes" id="UP000233748"/>
    </source>
</evidence>
<evidence type="ECO:0000256" key="2">
    <source>
        <dbReference type="ARBA" id="ARBA00022448"/>
    </source>
</evidence>
<keyword evidence="4" id="KW-0812">Transmembrane</keyword>
<comment type="subcellular location">
    <subcellularLocation>
        <location evidence="1">Cell outer membrane</location>
        <topology evidence="1">Multi-pass membrane protein</topology>
    </subcellularLocation>
</comment>
<dbReference type="PANTHER" id="PTHR30069">
    <property type="entry name" value="TONB-DEPENDENT OUTER MEMBRANE RECEPTOR"/>
    <property type="match status" value="1"/>
</dbReference>
<dbReference type="SUPFAM" id="SSF56935">
    <property type="entry name" value="Porins"/>
    <property type="match status" value="1"/>
</dbReference>
<sequence>MTHPRCLRMSKLTLGLVAALAAAPVFAQNTSAGVAGVVTSSGGQPVPNAEVTITHVESGTVSRATTDASGRYNARGLRVGGPYTITITKSGEGTKTEEGVYLNLNQVNTVNADLKGDIAATNLEAVQVMAVAGGSDLFSAYKMGTGTNVSRETIESLPSVNRNIQDYIRLDPRISQVSKADGAISVGGQNTRYNAIRIDGIGAGDPFGLESNNLPTERQPVSMDAIQEINIDVANYDTTISGGTGAVINAVTKSGTNKFGGTVYYAYRDKDMVRKELEGVRFNGFDDEKTYGMTLGGPIVKDKLFFFANYEKMERSAPGVSLADSPYGKGTITDADIARAQQIATGYGFDAGSLKQPANSTEVEEYALKIDWNINENHRAAVRYNKLEQNVVRFPQISNSAVSLSTFWYQQPKTYESWMGELFSDWSDNFSTEFKLSRKEYSAIREPYSTLPQIQVRGFGGTTVNNSLYFGTEQNSHVNAVESKELSAFGAATWYVGDHTVKFGFDYSNNDLLNYYGRNLNGVYVFNNLNDFAANRVNQYIVRAPRPGGSYDDIPAEYTLKNTGLFLQDSWAVNSNLTVQGGVRIDMPDFSDQRLYNPRIMSLYGYDNTQLPDDKLVQPRFGFNYTFDSDRPTQLRGGLGLFGGAAPNVWLAGVYQNTGLNYTEYTVNNPVGIFTPNTNPPYIPSSGAGARQNVDIAASDLKLPSVWKTNLAFDHELPWYGIVASAEVVYTKVNNAIYLERLDLYNQAGVGATRIGQDGRELYWNAAGYVPSTGANTSVQNGQNLGGGLVVSGKANRPSDMGDVMLMRNTDKGDGKQFTFGLNKPLINNWGWSLAYTYTEATEVSPLTSSQNTSNWGGTLIGTANENVAYDSRYALKDRITGSLNWKKAFFGKYNTSVGLFYEGRSGRPFSYIYYNDMNGDAAATSGNGYFNDLFYVPKGPGDVKWVGGAAMEQRFFDWLAKNPELAAYKGQIAPANEFRTGWVNSFDVHISQELPGLFEGHKTELALDIMNVGNLLNKKWGRIEDYGFNSTARVASYAGIDPTTGKYIYNFTGTTDEPTVQENNNDKGNTGVSRWSMQLTLKYKF</sequence>
<evidence type="ECO:0000256" key="1">
    <source>
        <dbReference type="ARBA" id="ARBA00004571"/>
    </source>
</evidence>
<feature type="domain" description="TonB-dependent transporter Oar-like beta-barrel" evidence="8">
    <location>
        <begin position="356"/>
        <end position="1016"/>
    </location>
</feature>
<evidence type="ECO:0000313" key="9">
    <source>
        <dbReference type="EMBL" id="PKV13597.1"/>
    </source>
</evidence>
<comment type="caution">
    <text evidence="9">The sequence shown here is derived from an EMBL/GenBank/DDBJ whole genome shotgun (WGS) entry which is preliminary data.</text>
</comment>
<evidence type="ECO:0000313" key="11">
    <source>
        <dbReference type="Proteomes" id="UP000233720"/>
    </source>
</evidence>
<evidence type="ECO:0000259" key="8">
    <source>
        <dbReference type="Pfam" id="PF25183"/>
    </source>
</evidence>
<dbReference type="GO" id="GO:0044718">
    <property type="term" value="P:siderophore transmembrane transport"/>
    <property type="evidence" value="ECO:0007669"/>
    <property type="project" value="TreeGrafter"/>
</dbReference>
<dbReference type="SUPFAM" id="SSF49464">
    <property type="entry name" value="Carboxypeptidase regulatory domain-like"/>
    <property type="match status" value="1"/>
</dbReference>
<evidence type="ECO:0000313" key="10">
    <source>
        <dbReference type="EMBL" id="PKV17875.1"/>
    </source>
</evidence>
<dbReference type="GO" id="GO:0009279">
    <property type="term" value="C:cell outer membrane"/>
    <property type="evidence" value="ECO:0007669"/>
    <property type="project" value="UniProtKB-SubCell"/>
</dbReference>
<keyword evidence="3" id="KW-1134">Transmembrane beta strand</keyword>
<feature type="domain" description="TonB-dependent transporter Oar-like beta-barrel" evidence="8">
    <location>
        <begin position="251"/>
        <end position="320"/>
    </location>
</feature>
<feature type="chain" id="PRO_5014613151" evidence="7">
    <location>
        <begin position="28"/>
        <end position="1086"/>
    </location>
</feature>
<dbReference type="InterPro" id="IPR008969">
    <property type="entry name" value="CarboxyPept-like_regulatory"/>
</dbReference>
<dbReference type="PANTHER" id="PTHR30069:SF46">
    <property type="entry name" value="OAR PROTEIN"/>
    <property type="match status" value="1"/>
</dbReference>
<evidence type="ECO:0000256" key="3">
    <source>
        <dbReference type="ARBA" id="ARBA00022452"/>
    </source>
</evidence>
<accession>A0A2N3RM75</accession>
<dbReference type="Proteomes" id="UP000233720">
    <property type="component" value="Unassembled WGS sequence"/>
</dbReference>
<keyword evidence="12" id="KW-1185">Reference proteome</keyword>
<dbReference type="OrthoDB" id="9768147at2"/>
<organism evidence="9 11">
    <name type="scientific">Xanthomonas prunicola</name>
    <dbReference type="NCBI Taxonomy" id="2053930"/>
    <lineage>
        <taxon>Bacteria</taxon>
        <taxon>Pseudomonadati</taxon>
        <taxon>Pseudomonadota</taxon>
        <taxon>Gammaproteobacteria</taxon>
        <taxon>Lysobacterales</taxon>
        <taxon>Lysobacteraceae</taxon>
        <taxon>Xanthomonas</taxon>
    </lineage>
</organism>
<dbReference type="InterPro" id="IPR036942">
    <property type="entry name" value="Beta-barrel_TonB_sf"/>
</dbReference>
<feature type="signal peptide" evidence="7">
    <location>
        <begin position="1"/>
        <end position="27"/>
    </location>
</feature>
<keyword evidence="7" id="KW-0732">Signal</keyword>
<keyword evidence="6" id="KW-0998">Cell outer membrane</keyword>
<dbReference type="Gene3D" id="2.40.170.20">
    <property type="entry name" value="TonB-dependent receptor, beta-barrel domain"/>
    <property type="match status" value="1"/>
</dbReference>
<evidence type="ECO:0000256" key="7">
    <source>
        <dbReference type="SAM" id="SignalP"/>
    </source>
</evidence>
<dbReference type="AlphaFoldDB" id="A0A2N3RM75"/>
<dbReference type="RefSeq" id="WP_101361413.1">
    <property type="nucleotide sequence ID" value="NZ_PHKV01000001.1"/>
</dbReference>
<dbReference type="InterPro" id="IPR057601">
    <property type="entry name" value="Oar-like_b-barrel"/>
</dbReference>
<keyword evidence="2" id="KW-0813">Transport</keyword>
<dbReference type="EMBL" id="PHKW01000001">
    <property type="protein sequence ID" value="PKV17875.1"/>
    <property type="molecule type" value="Genomic_DNA"/>
</dbReference>
<dbReference type="GO" id="GO:0015344">
    <property type="term" value="F:siderophore uptake transmembrane transporter activity"/>
    <property type="evidence" value="ECO:0007669"/>
    <property type="project" value="TreeGrafter"/>
</dbReference>
<name>A0A2N3RM75_9XANT</name>
<evidence type="ECO:0000256" key="5">
    <source>
        <dbReference type="ARBA" id="ARBA00023136"/>
    </source>
</evidence>
<dbReference type="EMBL" id="PHKV01000001">
    <property type="protein sequence ID" value="PKV13597.1"/>
    <property type="molecule type" value="Genomic_DNA"/>
</dbReference>
<dbReference type="Pfam" id="PF25183">
    <property type="entry name" value="OMP_b-brl_4"/>
    <property type="match status" value="2"/>
</dbReference>
<proteinExistence type="predicted"/>
<keyword evidence="5" id="KW-0472">Membrane</keyword>
<protein>
    <submittedName>
        <fullName evidence="9">Oar protein</fullName>
    </submittedName>
</protein>
<evidence type="ECO:0000256" key="6">
    <source>
        <dbReference type="ARBA" id="ARBA00023237"/>
    </source>
</evidence>
<dbReference type="InterPro" id="IPR039426">
    <property type="entry name" value="TonB-dep_rcpt-like"/>
</dbReference>
<dbReference type="Gene3D" id="2.60.40.1120">
    <property type="entry name" value="Carboxypeptidase-like, regulatory domain"/>
    <property type="match status" value="1"/>
</dbReference>
<dbReference type="Pfam" id="PF13620">
    <property type="entry name" value="CarboxypepD_reg"/>
    <property type="match status" value="1"/>
</dbReference>
<reference evidence="11 12" key="1">
    <citation type="submission" date="2017-11" db="EMBL/GenBank/DDBJ databases">
        <title>Xanthomonas prunicola sp. nov., a novel pathogen that affects nectarine (Prunus persica var. nectarine) trees.</title>
        <authorList>
            <person name="Lopez M."/>
            <person name="Lopez-Soriano P."/>
            <person name="Garita-Cambronero J."/>
            <person name="Beltran C."/>
            <person name="Taghouti G."/>
            <person name="Portier P."/>
            <person name="Cubero J."/>
            <person name="Fischer-Le Saux M."/>
            <person name="Marco-Noales E."/>
        </authorList>
    </citation>
    <scope>NUCLEOTIDE SEQUENCE [LARGE SCALE GENOMIC DNA]</scope>
    <source>
        <strain evidence="9 11">CFBP8353</strain>
        <strain evidence="10 12">CFBP8354</strain>
    </source>
</reference>
<gene>
    <name evidence="9" type="ORF">XpruCFBP8353_00190</name>
    <name evidence="10" type="ORF">XpruCFBP8354_00190</name>
</gene>
<evidence type="ECO:0000256" key="4">
    <source>
        <dbReference type="ARBA" id="ARBA00022692"/>
    </source>
</evidence>